<dbReference type="AlphaFoldDB" id="A0A4Q7LKE5"/>
<evidence type="ECO:0000313" key="2">
    <source>
        <dbReference type="EMBL" id="RZS54904.1"/>
    </source>
</evidence>
<dbReference type="RefSeq" id="WP_130482216.1">
    <property type="nucleotide sequence ID" value="NZ_SGWV01000009.1"/>
</dbReference>
<gene>
    <name evidence="2" type="ORF">EV685_2389</name>
</gene>
<dbReference type="Proteomes" id="UP000293433">
    <property type="component" value="Unassembled WGS sequence"/>
</dbReference>
<comment type="caution">
    <text evidence="2">The sequence shown here is derived from an EMBL/GenBank/DDBJ whole genome shotgun (WGS) entry which is preliminary data.</text>
</comment>
<evidence type="ECO:0008006" key="4">
    <source>
        <dbReference type="Google" id="ProtNLM"/>
    </source>
</evidence>
<sequence>MSARPASLARTASPASLWLVLVMLCAALLPDWAMALRPGGVPGPALLCVAGVSPGQAWAVPAGDAGQADAGQVDAGDETAASMPRCSACLLAVLAGPPGVEPDDLPRPLAVTLVALRSDERPRLDSGPLRNAAAPRGPPGVA</sequence>
<name>A0A4Q7LKE5_9BURK</name>
<proteinExistence type="predicted"/>
<dbReference type="EMBL" id="SGWV01000009">
    <property type="protein sequence ID" value="RZS54904.1"/>
    <property type="molecule type" value="Genomic_DNA"/>
</dbReference>
<evidence type="ECO:0000256" key="1">
    <source>
        <dbReference type="SAM" id="MobiDB-lite"/>
    </source>
</evidence>
<organism evidence="2 3">
    <name type="scientific">Sphaerotilus mobilis</name>
    <dbReference type="NCBI Taxonomy" id="47994"/>
    <lineage>
        <taxon>Bacteria</taxon>
        <taxon>Pseudomonadati</taxon>
        <taxon>Pseudomonadota</taxon>
        <taxon>Betaproteobacteria</taxon>
        <taxon>Burkholderiales</taxon>
        <taxon>Sphaerotilaceae</taxon>
        <taxon>Sphaerotilus</taxon>
    </lineage>
</organism>
<keyword evidence="3" id="KW-1185">Reference proteome</keyword>
<accession>A0A4Q7LKE5</accession>
<evidence type="ECO:0000313" key="3">
    <source>
        <dbReference type="Proteomes" id="UP000293433"/>
    </source>
</evidence>
<feature type="region of interest" description="Disordered" evidence="1">
    <location>
        <begin position="122"/>
        <end position="142"/>
    </location>
</feature>
<protein>
    <recommendedName>
        <fullName evidence="4">DUF2946 family protein</fullName>
    </recommendedName>
</protein>
<reference evidence="2 3" key="1">
    <citation type="submission" date="2019-02" db="EMBL/GenBank/DDBJ databases">
        <title>Genomic Encyclopedia of Type Strains, Phase IV (KMG-IV): sequencing the most valuable type-strain genomes for metagenomic binning, comparative biology and taxonomic classification.</title>
        <authorList>
            <person name="Goeker M."/>
        </authorList>
    </citation>
    <scope>NUCLEOTIDE SEQUENCE [LARGE SCALE GENOMIC DNA]</scope>
    <source>
        <strain evidence="2 3">DSM 10617</strain>
    </source>
</reference>